<reference evidence="1 8" key="3">
    <citation type="submission" date="2023-03" db="EMBL/GenBank/DDBJ databases">
        <authorList>
            <person name="Shen W."/>
            <person name="Cai J."/>
        </authorList>
    </citation>
    <scope>NUCLEOTIDE SEQUENCE</scope>
    <source>
        <strain evidence="1">P33-2</strain>
        <strain evidence="2 8">Y2</strain>
    </source>
</reference>
<accession>A0A2N8PRQ6</accession>
<evidence type="ECO:0000313" key="1">
    <source>
        <dbReference type="EMBL" id="MDT2404475.1"/>
    </source>
</evidence>
<dbReference type="GeneID" id="69570980"/>
<evidence type="ECO:0000313" key="5">
    <source>
        <dbReference type="Proteomes" id="UP000288388"/>
    </source>
</evidence>
<reference evidence="3 5" key="2">
    <citation type="submission" date="2018-12" db="EMBL/GenBank/DDBJ databases">
        <title>A novel vanA-carrying plasmid in a clinical isolate of Enterococcus avium.</title>
        <authorList>
            <person name="Bernasconi O.J."/>
            <person name="Luzzaro F."/>
            <person name="Endimiani A."/>
        </authorList>
    </citation>
    <scope>NUCLEOTIDE SEQUENCE [LARGE SCALE GENOMIC DNA]</scope>
    <source>
        <strain evidence="3 5">LC0559/18</strain>
    </source>
</reference>
<evidence type="ECO:0000313" key="8">
    <source>
        <dbReference type="Proteomes" id="UP001264335"/>
    </source>
</evidence>
<evidence type="ECO:0000313" key="4">
    <source>
        <dbReference type="EMBL" id="TRZ29230.1"/>
    </source>
</evidence>
<evidence type="ECO:0000313" key="2">
    <source>
        <dbReference type="EMBL" id="MDT2516748.1"/>
    </source>
</evidence>
<evidence type="ECO:0000313" key="7">
    <source>
        <dbReference type="Proteomes" id="UP001260773"/>
    </source>
</evidence>
<evidence type="ECO:0000313" key="6">
    <source>
        <dbReference type="Proteomes" id="UP000316316"/>
    </source>
</evidence>
<organism evidence="1 7">
    <name type="scientific">Enterococcus avium</name>
    <name type="common">Streptococcus avium</name>
    <dbReference type="NCBI Taxonomy" id="33945"/>
    <lineage>
        <taxon>Bacteria</taxon>
        <taxon>Bacillati</taxon>
        <taxon>Bacillota</taxon>
        <taxon>Bacilli</taxon>
        <taxon>Lactobacillales</taxon>
        <taxon>Enterococcaceae</taxon>
        <taxon>Enterococcus</taxon>
    </lineage>
</organism>
<proteinExistence type="predicted"/>
<evidence type="ECO:0000313" key="3">
    <source>
        <dbReference type="EMBL" id="RVU92903.1"/>
    </source>
</evidence>
<dbReference type="Proteomes" id="UP001260773">
    <property type="component" value="Unassembled WGS sequence"/>
</dbReference>
<sequence length="69" mass="7906">MIILILLILIAAGLMAVRKQQKARAKVNYWAHINELEAQRKEQILATAIKMQQQENTDSKADCKWKQAS</sequence>
<dbReference type="Proteomes" id="UP000316316">
    <property type="component" value="Unassembled WGS sequence"/>
</dbReference>
<comment type="caution">
    <text evidence="1">The sequence shown here is derived from an EMBL/GenBank/DDBJ whole genome shotgun (WGS) entry which is preliminary data.</text>
</comment>
<dbReference type="EMBL" id="JARPWH010000107">
    <property type="protein sequence ID" value="MDT2404475.1"/>
    <property type="molecule type" value="Genomic_DNA"/>
</dbReference>
<dbReference type="EMBL" id="PDXQ01000002">
    <property type="protein sequence ID" value="TRZ29230.1"/>
    <property type="molecule type" value="Genomic_DNA"/>
</dbReference>
<name>A0A2N8PRQ6_ENTAV</name>
<dbReference type="AlphaFoldDB" id="A0A2N8PRQ6"/>
<dbReference type="EMBL" id="RYZS01000002">
    <property type="protein sequence ID" value="RVU92903.1"/>
    <property type="molecule type" value="Genomic_DNA"/>
</dbReference>
<dbReference type="RefSeq" id="WP_016178281.1">
    <property type="nucleotide sequence ID" value="NZ_CAAKNX010000155.1"/>
</dbReference>
<protein>
    <submittedName>
        <fullName evidence="1">Uncharacterized protein</fullName>
    </submittedName>
</protein>
<reference evidence="4 6" key="1">
    <citation type="submission" date="2017-10" db="EMBL/GenBank/DDBJ databases">
        <title>FDA dAtabase for Regulatory Grade micrObial Sequences (FDA-ARGOS): Supporting development and validation of Infectious Disease Dx tests.</title>
        <authorList>
            <person name="Campos J."/>
            <person name="Goldberg B."/>
            <person name="Tallon L.J."/>
            <person name="Sadzewicz L."/>
            <person name="Sengamalay N."/>
            <person name="Ott S."/>
            <person name="Godinez A."/>
            <person name="Nagaraj S."/>
            <person name="Vyas G."/>
            <person name="Aluvathingal J."/>
            <person name="Nadendla S."/>
            <person name="Geyer C."/>
            <person name="Nandy P."/>
            <person name="Hobson J."/>
            <person name="Sichtig H."/>
        </authorList>
    </citation>
    <scope>NUCLEOTIDE SEQUENCE [LARGE SCALE GENOMIC DNA]</scope>
    <source>
        <strain evidence="4 6">FDAARGOS_185</strain>
    </source>
</reference>
<dbReference type="Proteomes" id="UP001264335">
    <property type="component" value="Unassembled WGS sequence"/>
</dbReference>
<dbReference type="Proteomes" id="UP000288388">
    <property type="component" value="Unassembled WGS sequence"/>
</dbReference>
<dbReference type="EMBL" id="JARPWY010000102">
    <property type="protein sequence ID" value="MDT2516748.1"/>
    <property type="molecule type" value="Genomic_DNA"/>
</dbReference>
<gene>
    <name evidence="4" type="ORF">AUF17_21355</name>
    <name evidence="3" type="ORF">EK398_20750</name>
    <name evidence="1" type="ORF">P7D43_19080</name>
    <name evidence="2" type="ORF">P7D79_21235</name>
</gene>